<dbReference type="AlphaFoldDB" id="A0A2P5ID23"/>
<dbReference type="InParanoid" id="A0A2P5ID23"/>
<evidence type="ECO:0000313" key="4">
    <source>
        <dbReference type="Proteomes" id="UP000094444"/>
    </source>
</evidence>
<feature type="compositionally biased region" description="Basic residues" evidence="2">
    <location>
        <begin position="70"/>
        <end position="82"/>
    </location>
</feature>
<protein>
    <recommendedName>
        <fullName evidence="5">Kinetochore protein mis13</fullName>
    </recommendedName>
</protein>
<evidence type="ECO:0000256" key="2">
    <source>
        <dbReference type="SAM" id="MobiDB-lite"/>
    </source>
</evidence>
<feature type="compositionally biased region" description="Basic residues" evidence="2">
    <location>
        <begin position="126"/>
        <end position="135"/>
    </location>
</feature>
<feature type="coiled-coil region" evidence="1">
    <location>
        <begin position="367"/>
        <end position="394"/>
    </location>
</feature>
<feature type="compositionally biased region" description="Basic residues" evidence="2">
    <location>
        <begin position="103"/>
        <end position="112"/>
    </location>
</feature>
<organism evidence="3 4">
    <name type="scientific">Diaporthe helianthi</name>
    <dbReference type="NCBI Taxonomy" id="158607"/>
    <lineage>
        <taxon>Eukaryota</taxon>
        <taxon>Fungi</taxon>
        <taxon>Dikarya</taxon>
        <taxon>Ascomycota</taxon>
        <taxon>Pezizomycotina</taxon>
        <taxon>Sordariomycetes</taxon>
        <taxon>Sordariomycetidae</taxon>
        <taxon>Diaporthales</taxon>
        <taxon>Diaporthaceae</taxon>
        <taxon>Diaporthe</taxon>
    </lineage>
</organism>
<keyword evidence="1" id="KW-0175">Coiled coil</keyword>
<dbReference type="PANTHER" id="PTHR14778">
    <property type="entry name" value="KINETOCHORE-ASSOCIATED PROTEIN DSN1 HOMOLOG"/>
    <property type="match status" value="1"/>
</dbReference>
<dbReference type="GO" id="GO:0051301">
    <property type="term" value="P:cell division"/>
    <property type="evidence" value="ECO:0007669"/>
    <property type="project" value="InterPro"/>
</dbReference>
<name>A0A2P5ID23_DIAHE</name>
<dbReference type="GO" id="GO:0007059">
    <property type="term" value="P:chromosome segregation"/>
    <property type="evidence" value="ECO:0007669"/>
    <property type="project" value="InterPro"/>
</dbReference>
<evidence type="ECO:0000313" key="3">
    <source>
        <dbReference type="EMBL" id="POS80417.1"/>
    </source>
</evidence>
<dbReference type="PANTHER" id="PTHR14778:SF2">
    <property type="entry name" value="KINETOCHORE-ASSOCIATED PROTEIN DSN1 HOMOLOG"/>
    <property type="match status" value="1"/>
</dbReference>
<gene>
    <name evidence="3" type="ORF">DHEL01_v201182</name>
</gene>
<proteinExistence type="predicted"/>
<dbReference type="STRING" id="158607.A0A2P5ID23"/>
<dbReference type="OrthoDB" id="3364649at2759"/>
<accession>A0A2P5ID23</accession>
<evidence type="ECO:0000256" key="1">
    <source>
        <dbReference type="SAM" id="Coils"/>
    </source>
</evidence>
<comment type="caution">
    <text evidence="3">The sequence shown here is derived from an EMBL/GenBank/DDBJ whole genome shotgun (WGS) entry which is preliminary data.</text>
</comment>
<reference evidence="3" key="1">
    <citation type="submission" date="2017-09" db="EMBL/GenBank/DDBJ databases">
        <title>Polyketide synthases of a Diaporthe helianthi virulent isolate.</title>
        <authorList>
            <person name="Baroncelli R."/>
        </authorList>
    </citation>
    <scope>NUCLEOTIDE SEQUENCE [LARGE SCALE GENOMIC DNA]</scope>
    <source>
        <strain evidence="3">7/96</strain>
    </source>
</reference>
<feature type="compositionally biased region" description="Polar residues" evidence="2">
    <location>
        <begin position="15"/>
        <end position="25"/>
    </location>
</feature>
<dbReference type="GO" id="GO:0000444">
    <property type="term" value="C:MIS12/MIND type complex"/>
    <property type="evidence" value="ECO:0007669"/>
    <property type="project" value="InterPro"/>
</dbReference>
<feature type="compositionally biased region" description="Low complexity" evidence="2">
    <location>
        <begin position="192"/>
        <end position="202"/>
    </location>
</feature>
<dbReference type="Pfam" id="PF08202">
    <property type="entry name" value="MIS13"/>
    <property type="match status" value="1"/>
</dbReference>
<dbReference type="EMBL" id="MAVT02000052">
    <property type="protein sequence ID" value="POS80417.1"/>
    <property type="molecule type" value="Genomic_DNA"/>
</dbReference>
<sequence>MTTIVRTRHPLEALSMSNQARPTRSNPKRLAAYDEQDGDFLFTRGSKRQKTVSSPASPPAPEPKPVPKAAAKKAPGRPRNGTKRAASSSPPPPSQEEALPLRTSKRQARRKRDSSPILPDKPLVVPKKRGRRRTKSPPAEDIAEEPGPEPAPAPAPAPAPTSARRTNGARQASKDDGTRKSARKKPRKEEAPAVVEEPQVTPEHVDKSLERDPHAQKIALPFSDTPINARNAEFRKKGGKGAGGGRRSSVGLRGKRASSLIESGHSAIPHREVSASEFFKHIESEGLSEPRRMKQLLTWCGERALSEKPKHGTAGAPAVLGARAIQDALLKDFGSKSEFSDWFSREDEPSAITAPKKAVVIKPNPVNIEHEEKIAALEARIKRLKETRKSWRALQAPLPQVSPLYPEDGDFEKAPLPDTTLLDAEEVKMLESLTDPSSSFAHLKSATRSRLQTIQSGVEFKVDHLADSVHKMDLRVATASRQADKVLALSSERLKEREEKERQAAGTKALPTMEVLRSLSRILPENGG</sequence>
<dbReference type="InterPro" id="IPR013218">
    <property type="entry name" value="Dsn1/Mis13"/>
</dbReference>
<dbReference type="Proteomes" id="UP000094444">
    <property type="component" value="Unassembled WGS sequence"/>
</dbReference>
<feature type="region of interest" description="Disordered" evidence="2">
    <location>
        <begin position="1"/>
        <end position="267"/>
    </location>
</feature>
<keyword evidence="4" id="KW-1185">Reference proteome</keyword>
<feature type="compositionally biased region" description="Basic and acidic residues" evidence="2">
    <location>
        <begin position="203"/>
        <end position="215"/>
    </location>
</feature>
<feature type="compositionally biased region" description="Pro residues" evidence="2">
    <location>
        <begin position="148"/>
        <end position="159"/>
    </location>
</feature>
<feature type="compositionally biased region" description="Pro residues" evidence="2">
    <location>
        <begin position="56"/>
        <end position="66"/>
    </location>
</feature>
<evidence type="ECO:0008006" key="5">
    <source>
        <dbReference type="Google" id="ProtNLM"/>
    </source>
</evidence>